<dbReference type="RefSeq" id="WP_358289172.1">
    <property type="nucleotide sequence ID" value="NZ_JBEYGJ010000037.1"/>
</dbReference>
<dbReference type="EC" id="3.5.-.-" evidence="2"/>
<gene>
    <name evidence="2" type="ORF">ACFYM3_36710</name>
</gene>
<protein>
    <submittedName>
        <fullName evidence="2">Amidohydrolase</fullName>
        <ecNumber evidence="2">3.5.-.-</ecNumber>
    </submittedName>
</protein>
<dbReference type="Proteomes" id="UP001601288">
    <property type="component" value="Unassembled WGS sequence"/>
</dbReference>
<dbReference type="Gene3D" id="3.20.20.140">
    <property type="entry name" value="Metal-dependent hydrolases"/>
    <property type="match status" value="1"/>
</dbReference>
<dbReference type="Gene3D" id="2.30.40.10">
    <property type="entry name" value="Urease, subunit C, domain 1"/>
    <property type="match status" value="1"/>
</dbReference>
<reference evidence="2 3" key="1">
    <citation type="submission" date="2024-10" db="EMBL/GenBank/DDBJ databases">
        <title>The Natural Products Discovery Center: Release of the First 8490 Sequenced Strains for Exploring Actinobacteria Biosynthetic Diversity.</title>
        <authorList>
            <person name="Kalkreuter E."/>
            <person name="Kautsar S.A."/>
            <person name="Yang D."/>
            <person name="Bader C.D."/>
            <person name="Teijaro C.N."/>
            <person name="Fluegel L."/>
            <person name="Davis C.M."/>
            <person name="Simpson J.R."/>
            <person name="Lauterbach L."/>
            <person name="Steele A.D."/>
            <person name="Gui C."/>
            <person name="Meng S."/>
            <person name="Li G."/>
            <person name="Viehrig K."/>
            <person name="Ye F."/>
            <person name="Su P."/>
            <person name="Kiefer A.F."/>
            <person name="Nichols A."/>
            <person name="Cepeda A.J."/>
            <person name="Yan W."/>
            <person name="Fan B."/>
            <person name="Jiang Y."/>
            <person name="Adhikari A."/>
            <person name="Zheng C.-J."/>
            <person name="Schuster L."/>
            <person name="Cowan T.M."/>
            <person name="Smanski M.J."/>
            <person name="Chevrette M.G."/>
            <person name="De Carvalho L.P.S."/>
            <person name="Shen B."/>
        </authorList>
    </citation>
    <scope>NUCLEOTIDE SEQUENCE [LARGE SCALE GENOMIC DNA]</scope>
    <source>
        <strain evidence="2 3">NPDC007066</strain>
    </source>
</reference>
<dbReference type="SUPFAM" id="SSF51556">
    <property type="entry name" value="Metallo-dependent hydrolases"/>
    <property type="match status" value="1"/>
</dbReference>
<dbReference type="Gene3D" id="3.10.310.70">
    <property type="match status" value="1"/>
</dbReference>
<keyword evidence="3" id="KW-1185">Reference proteome</keyword>
<dbReference type="InterPro" id="IPR032466">
    <property type="entry name" value="Metal_Hydrolase"/>
</dbReference>
<dbReference type="Pfam" id="PF07969">
    <property type="entry name" value="Amidohydro_3"/>
    <property type="match status" value="1"/>
</dbReference>
<dbReference type="InterPro" id="IPR033932">
    <property type="entry name" value="YtcJ-like"/>
</dbReference>
<dbReference type="InterPro" id="IPR011059">
    <property type="entry name" value="Metal-dep_hydrolase_composite"/>
</dbReference>
<evidence type="ECO:0000313" key="2">
    <source>
        <dbReference type="EMBL" id="MFE9230028.1"/>
    </source>
</evidence>
<organism evidence="2 3">
    <name type="scientific">Streptomyces massasporeus</name>
    <dbReference type="NCBI Taxonomy" id="67324"/>
    <lineage>
        <taxon>Bacteria</taxon>
        <taxon>Bacillati</taxon>
        <taxon>Actinomycetota</taxon>
        <taxon>Actinomycetes</taxon>
        <taxon>Kitasatosporales</taxon>
        <taxon>Streptomycetaceae</taxon>
        <taxon>Streptomyces</taxon>
    </lineage>
</organism>
<dbReference type="CDD" id="cd01300">
    <property type="entry name" value="YtcJ_like"/>
    <property type="match status" value="1"/>
</dbReference>
<accession>A0ABW6LNP4</accession>
<dbReference type="EMBL" id="JBIAFP010000030">
    <property type="protein sequence ID" value="MFE9230028.1"/>
    <property type="molecule type" value="Genomic_DNA"/>
</dbReference>
<dbReference type="SUPFAM" id="SSF51338">
    <property type="entry name" value="Composite domain of metallo-dependent hydrolases"/>
    <property type="match status" value="1"/>
</dbReference>
<proteinExistence type="predicted"/>
<dbReference type="InterPro" id="IPR013108">
    <property type="entry name" value="Amidohydro_3"/>
</dbReference>
<dbReference type="PANTHER" id="PTHR22642:SF2">
    <property type="entry name" value="PROTEIN LONG AFTER FAR-RED 3"/>
    <property type="match status" value="1"/>
</dbReference>
<dbReference type="GO" id="GO:0016787">
    <property type="term" value="F:hydrolase activity"/>
    <property type="evidence" value="ECO:0007669"/>
    <property type="project" value="UniProtKB-KW"/>
</dbReference>
<name>A0ABW6LNP4_9ACTN</name>
<sequence>MHAQTVFLGGPVHTVDAARPWCTAVAVREGRIAAVGQESDVRDLIGSRTEVVDLQGKLLLPGFQDAHVHPVFAGLQLLDCDLGSARSADDYLAVVADYAASHPERSWIRGGGWTFTAFGTAMPTRELLDSVVSDRPVYLSVRDVHSAWVNSRALELAGIDERTDDPVGGRIERDANGRPSGVLHEQAMELVARFLPHPTMDDLRAALATAQRHLHALGVTAWQDAFVGSYGGQPDPLDVYLDGARSGLLTARVRGALGWDPDRGLEQVGSLIERRERGRAGRFTAGTVKIVQDGIPENGTAALTDPYLDKCGCPTDNRGHSMVEPERLKRAVTRLDAHGFQLHFHAIGDRALTEILDALEHARQTNGDTGLCHQIAHLQVVRPEDVSRFRALDVAANIQPLWAAHDDQMDDLCIPVLGEQRAAWQFPFGDLQRAGVTLAAGSDWGVTSADPLLGIHVAVNRVLPEVHGKREVFLPEQRLDLATAIRAYTSGSAYANHLDDTGSITVGNRADLVLLDRNPFDGPPEHIAHTRVLRTYIEGTLVHAAS</sequence>
<feature type="domain" description="Amidohydrolase 3" evidence="1">
    <location>
        <begin position="50"/>
        <end position="543"/>
    </location>
</feature>
<comment type="caution">
    <text evidence="2">The sequence shown here is derived from an EMBL/GenBank/DDBJ whole genome shotgun (WGS) entry which is preliminary data.</text>
</comment>
<keyword evidence="2" id="KW-0378">Hydrolase</keyword>
<dbReference type="PANTHER" id="PTHR22642">
    <property type="entry name" value="IMIDAZOLONEPROPIONASE"/>
    <property type="match status" value="1"/>
</dbReference>
<evidence type="ECO:0000259" key="1">
    <source>
        <dbReference type="Pfam" id="PF07969"/>
    </source>
</evidence>
<evidence type="ECO:0000313" key="3">
    <source>
        <dbReference type="Proteomes" id="UP001601288"/>
    </source>
</evidence>